<evidence type="ECO:0000313" key="8">
    <source>
        <dbReference type="Proteomes" id="UP000030746"/>
    </source>
</evidence>
<name>V3ZSZ0_LOTGI</name>
<sequence>MNYYIFPIIVVLGSIGNILAYLVFTRTKFRKVSSVRYLAAIAVTDTGFLWTFFLTNLQLYYQKPLLTYVGVCQLVMFLNYGFTFLSIWYMVALVVDRFIALYFPLKKPSMCTVFRAKLVI</sequence>
<dbReference type="GO" id="GO:0016020">
    <property type="term" value="C:membrane"/>
    <property type="evidence" value="ECO:0007669"/>
    <property type="project" value="UniProtKB-SubCell"/>
</dbReference>
<dbReference type="GeneID" id="20253178"/>
<dbReference type="GO" id="GO:0004930">
    <property type="term" value="F:G protein-coupled receptor activity"/>
    <property type="evidence" value="ECO:0007669"/>
    <property type="project" value="InterPro"/>
</dbReference>
<dbReference type="PANTHER" id="PTHR46641:SF25">
    <property type="entry name" value="CNMAMIDE RECEPTOR-RELATED"/>
    <property type="match status" value="1"/>
</dbReference>
<dbReference type="EMBL" id="KB203566">
    <property type="protein sequence ID" value="ESO84011.1"/>
    <property type="molecule type" value="Genomic_DNA"/>
</dbReference>
<evidence type="ECO:0000256" key="2">
    <source>
        <dbReference type="ARBA" id="ARBA00022692"/>
    </source>
</evidence>
<dbReference type="Gene3D" id="1.20.1070.10">
    <property type="entry name" value="Rhodopsin 7-helix transmembrane proteins"/>
    <property type="match status" value="1"/>
</dbReference>
<dbReference type="Proteomes" id="UP000030746">
    <property type="component" value="Unassembled WGS sequence"/>
</dbReference>
<feature type="non-terminal residue" evidence="7">
    <location>
        <position position="120"/>
    </location>
</feature>
<keyword evidence="3 5" id="KW-1133">Transmembrane helix</keyword>
<dbReference type="OrthoDB" id="9990906at2759"/>
<dbReference type="OMA" id="ISTKWPH"/>
<dbReference type="RefSeq" id="XP_009065139.1">
    <property type="nucleotide sequence ID" value="XM_009066891.1"/>
</dbReference>
<dbReference type="HOGENOM" id="CLU_135412_1_1_1"/>
<evidence type="ECO:0000256" key="5">
    <source>
        <dbReference type="SAM" id="Phobius"/>
    </source>
</evidence>
<feature type="transmembrane region" description="Helical" evidence="5">
    <location>
        <begin position="6"/>
        <end position="25"/>
    </location>
</feature>
<feature type="transmembrane region" description="Helical" evidence="5">
    <location>
        <begin position="37"/>
        <end position="61"/>
    </location>
</feature>
<keyword evidence="2 5" id="KW-0812">Transmembrane</keyword>
<organism evidence="7 8">
    <name type="scientific">Lottia gigantea</name>
    <name type="common">Giant owl limpet</name>
    <dbReference type="NCBI Taxonomy" id="225164"/>
    <lineage>
        <taxon>Eukaryota</taxon>
        <taxon>Metazoa</taxon>
        <taxon>Spiralia</taxon>
        <taxon>Lophotrochozoa</taxon>
        <taxon>Mollusca</taxon>
        <taxon>Gastropoda</taxon>
        <taxon>Patellogastropoda</taxon>
        <taxon>Lottioidea</taxon>
        <taxon>Lottiidae</taxon>
        <taxon>Lottia</taxon>
    </lineage>
</organism>
<feature type="domain" description="G-protein coupled receptors family 1 profile" evidence="6">
    <location>
        <begin position="16"/>
        <end position="120"/>
    </location>
</feature>
<dbReference type="InterPro" id="IPR017452">
    <property type="entry name" value="GPCR_Rhodpsn_7TM"/>
</dbReference>
<dbReference type="PANTHER" id="PTHR46641">
    <property type="entry name" value="FMRFAMIDE RECEPTOR-RELATED"/>
    <property type="match status" value="1"/>
</dbReference>
<evidence type="ECO:0000313" key="7">
    <source>
        <dbReference type="EMBL" id="ESO84011.1"/>
    </source>
</evidence>
<accession>V3ZSZ0</accession>
<protein>
    <recommendedName>
        <fullName evidence="6">G-protein coupled receptors family 1 profile domain-containing protein</fullName>
    </recommendedName>
</protein>
<dbReference type="InterPro" id="IPR052954">
    <property type="entry name" value="GPCR-Ligand_Int"/>
</dbReference>
<dbReference type="CTD" id="20253178"/>
<keyword evidence="4 5" id="KW-0472">Membrane</keyword>
<comment type="subcellular location">
    <subcellularLocation>
        <location evidence="1">Membrane</location>
    </subcellularLocation>
</comment>
<evidence type="ECO:0000256" key="1">
    <source>
        <dbReference type="ARBA" id="ARBA00004370"/>
    </source>
</evidence>
<keyword evidence="8" id="KW-1185">Reference proteome</keyword>
<dbReference type="InterPro" id="IPR000276">
    <property type="entry name" value="GPCR_Rhodpsn"/>
</dbReference>
<dbReference type="Pfam" id="PF00001">
    <property type="entry name" value="7tm_1"/>
    <property type="match status" value="1"/>
</dbReference>
<evidence type="ECO:0000259" key="6">
    <source>
        <dbReference type="PROSITE" id="PS50262"/>
    </source>
</evidence>
<dbReference type="SUPFAM" id="SSF81321">
    <property type="entry name" value="Family A G protein-coupled receptor-like"/>
    <property type="match status" value="1"/>
</dbReference>
<dbReference type="PRINTS" id="PR00237">
    <property type="entry name" value="GPCRRHODOPSN"/>
</dbReference>
<gene>
    <name evidence="7" type="ORF">LOTGIDRAFT_97727</name>
</gene>
<dbReference type="AlphaFoldDB" id="V3ZSZ0"/>
<evidence type="ECO:0000256" key="4">
    <source>
        <dbReference type="ARBA" id="ARBA00023136"/>
    </source>
</evidence>
<evidence type="ECO:0000256" key="3">
    <source>
        <dbReference type="ARBA" id="ARBA00022989"/>
    </source>
</evidence>
<dbReference type="PROSITE" id="PS50262">
    <property type="entry name" value="G_PROTEIN_RECEP_F1_2"/>
    <property type="match status" value="1"/>
</dbReference>
<dbReference type="KEGG" id="lgi:LOTGIDRAFT_97727"/>
<reference evidence="7 8" key="1">
    <citation type="journal article" date="2013" name="Nature">
        <title>Insights into bilaterian evolution from three spiralian genomes.</title>
        <authorList>
            <person name="Simakov O."/>
            <person name="Marletaz F."/>
            <person name="Cho S.J."/>
            <person name="Edsinger-Gonzales E."/>
            <person name="Havlak P."/>
            <person name="Hellsten U."/>
            <person name="Kuo D.H."/>
            <person name="Larsson T."/>
            <person name="Lv J."/>
            <person name="Arendt D."/>
            <person name="Savage R."/>
            <person name="Osoegawa K."/>
            <person name="de Jong P."/>
            <person name="Grimwood J."/>
            <person name="Chapman J.A."/>
            <person name="Shapiro H."/>
            <person name="Aerts A."/>
            <person name="Otillar R.P."/>
            <person name="Terry A.Y."/>
            <person name="Boore J.L."/>
            <person name="Grigoriev I.V."/>
            <person name="Lindberg D.R."/>
            <person name="Seaver E.C."/>
            <person name="Weisblat D.A."/>
            <person name="Putnam N.H."/>
            <person name="Rokhsar D.S."/>
        </authorList>
    </citation>
    <scope>NUCLEOTIDE SEQUENCE [LARGE SCALE GENOMIC DNA]</scope>
</reference>
<proteinExistence type="predicted"/>